<dbReference type="HOGENOM" id="CLU_083063_0_0_1"/>
<sequence>MSTIHDLTARLPDDDEEDSDFIPLPDEGQLSHYHSPETEPEPPDIEHDVLSALGAPTEHDVLEGKRKQRAEVWSKFLAMDPPRPSEEPFRKLVKVVKTYKFAGKEMEEILEVPEDSPDAAKWPRYEEETSSTDASEARDVPMTDLTAQPCDDISLKPALPYKRPGPRRGKVTLPGFTMGHKIIRTPTSPHVTDPTAHATNLPTRDKPFGPVSRTDPSNPAHLSSNTTLTTLTTLDKSALDWRSHVGAQETPLRDELDANRRGGGYLEKVAFMQRVEQRKEGLLEAGRGGRRRRGG</sequence>
<dbReference type="eggNOG" id="KOG4776">
    <property type="taxonomic scope" value="Eukaryota"/>
</dbReference>
<dbReference type="Proteomes" id="UP000007431">
    <property type="component" value="Unassembled WGS sequence"/>
</dbReference>
<dbReference type="PROSITE" id="PS51279">
    <property type="entry name" value="BCNT_C"/>
    <property type="match status" value="1"/>
</dbReference>
<dbReference type="GO" id="GO:0000812">
    <property type="term" value="C:Swr1 complex"/>
    <property type="evidence" value="ECO:0007669"/>
    <property type="project" value="TreeGrafter"/>
</dbReference>
<proteinExistence type="inferred from homology"/>
<dbReference type="KEGG" id="scm:SCHCO_02671166"/>
<comment type="similarity">
    <text evidence="1">Belongs to the SWC5 family.</text>
</comment>
<dbReference type="VEuPathDB" id="FungiDB:SCHCODRAFT_02671166"/>
<dbReference type="OrthoDB" id="445677at2759"/>
<dbReference type="InterPro" id="IPR027124">
    <property type="entry name" value="Swc5/CFDP1/2"/>
</dbReference>
<dbReference type="OMA" id="AKKWPLW"/>
<dbReference type="PANTHER" id="PTHR48407:SF1">
    <property type="entry name" value="CRANIOFACIAL DEVELOPMENT PROTEIN 1"/>
    <property type="match status" value="1"/>
</dbReference>
<dbReference type="AlphaFoldDB" id="D8QDT2"/>
<protein>
    <recommendedName>
        <fullName evidence="2">SWR1-complex protein 5</fullName>
    </recommendedName>
</protein>
<feature type="region of interest" description="Disordered" evidence="3">
    <location>
        <begin position="1"/>
        <end position="47"/>
    </location>
</feature>
<feature type="compositionally biased region" description="Polar residues" evidence="3">
    <location>
        <begin position="214"/>
        <end position="225"/>
    </location>
</feature>
<dbReference type="EMBL" id="GL377310">
    <property type="protein sequence ID" value="EFI93735.1"/>
    <property type="molecule type" value="Genomic_DNA"/>
</dbReference>
<feature type="region of interest" description="Disordered" evidence="3">
    <location>
        <begin position="110"/>
        <end position="225"/>
    </location>
</feature>
<name>D8QDT2_SCHCM</name>
<accession>D8QDT2</accession>
<dbReference type="PANTHER" id="PTHR48407">
    <property type="entry name" value="CRANIOFACIAL DEVELOPMENT PROTEIN 1"/>
    <property type="match status" value="1"/>
</dbReference>
<dbReference type="STRING" id="578458.D8QDT2"/>
<dbReference type="InterPro" id="IPR011421">
    <property type="entry name" value="BCNT-C"/>
</dbReference>
<dbReference type="Pfam" id="PF07572">
    <property type="entry name" value="BCNT"/>
    <property type="match status" value="1"/>
</dbReference>
<dbReference type="GeneID" id="9591049"/>
<evidence type="ECO:0000259" key="4">
    <source>
        <dbReference type="PROSITE" id="PS51279"/>
    </source>
</evidence>
<feature type="domain" description="BCNT-C" evidence="4">
    <location>
        <begin position="211"/>
        <end position="293"/>
    </location>
</feature>
<dbReference type="InParanoid" id="D8QDT2"/>
<evidence type="ECO:0000313" key="5">
    <source>
        <dbReference type="EMBL" id="EFI93735.1"/>
    </source>
</evidence>
<keyword evidence="6" id="KW-1185">Reference proteome</keyword>
<evidence type="ECO:0000256" key="2">
    <source>
        <dbReference type="ARBA" id="ARBA00019138"/>
    </source>
</evidence>
<organism evidence="6">
    <name type="scientific">Schizophyllum commune (strain H4-8 / FGSC 9210)</name>
    <name type="common">Split gill fungus</name>
    <dbReference type="NCBI Taxonomy" id="578458"/>
    <lineage>
        <taxon>Eukaryota</taxon>
        <taxon>Fungi</taxon>
        <taxon>Dikarya</taxon>
        <taxon>Basidiomycota</taxon>
        <taxon>Agaricomycotina</taxon>
        <taxon>Agaricomycetes</taxon>
        <taxon>Agaricomycetidae</taxon>
        <taxon>Agaricales</taxon>
        <taxon>Schizophyllaceae</taxon>
        <taxon>Schizophyllum</taxon>
    </lineage>
</organism>
<evidence type="ECO:0000256" key="3">
    <source>
        <dbReference type="SAM" id="MobiDB-lite"/>
    </source>
</evidence>
<evidence type="ECO:0000256" key="1">
    <source>
        <dbReference type="ARBA" id="ARBA00010465"/>
    </source>
</evidence>
<feature type="non-terminal residue" evidence="5">
    <location>
        <position position="295"/>
    </location>
</feature>
<dbReference type="RefSeq" id="XP_003028638.1">
    <property type="nucleotide sequence ID" value="XM_003028592.1"/>
</dbReference>
<evidence type="ECO:0000313" key="6">
    <source>
        <dbReference type="Proteomes" id="UP000007431"/>
    </source>
</evidence>
<reference evidence="5 6" key="1">
    <citation type="journal article" date="2010" name="Nat. Biotechnol.">
        <title>Genome sequence of the model mushroom Schizophyllum commune.</title>
        <authorList>
            <person name="Ohm R.A."/>
            <person name="de Jong J.F."/>
            <person name="Lugones L.G."/>
            <person name="Aerts A."/>
            <person name="Kothe E."/>
            <person name="Stajich J.E."/>
            <person name="de Vries R.P."/>
            <person name="Record E."/>
            <person name="Levasseur A."/>
            <person name="Baker S.E."/>
            <person name="Bartholomew K.A."/>
            <person name="Coutinho P.M."/>
            <person name="Erdmann S."/>
            <person name="Fowler T.J."/>
            <person name="Gathman A.C."/>
            <person name="Lombard V."/>
            <person name="Henrissat B."/>
            <person name="Knabe N."/>
            <person name="Kuees U."/>
            <person name="Lilly W.W."/>
            <person name="Lindquist E."/>
            <person name="Lucas S."/>
            <person name="Magnuson J.K."/>
            <person name="Piumi F."/>
            <person name="Raudaskoski M."/>
            <person name="Salamov A."/>
            <person name="Schmutz J."/>
            <person name="Schwarze F.W.M.R."/>
            <person name="vanKuyk P.A."/>
            <person name="Horton J.S."/>
            <person name="Grigoriev I.V."/>
            <person name="Woesten H.A.B."/>
        </authorList>
    </citation>
    <scope>NUCLEOTIDE SEQUENCE [LARGE SCALE GENOMIC DNA]</scope>
    <source>
        <strain evidence="6">H4-8 / FGSC 9210</strain>
    </source>
</reference>
<gene>
    <name evidence="5" type="ORF">SCHCODRAFT_112020</name>
</gene>